<dbReference type="Pfam" id="PF00567">
    <property type="entry name" value="TUDOR"/>
    <property type="match status" value="1"/>
</dbReference>
<organism evidence="11 12">
    <name type="scientific">Allacma fusca</name>
    <dbReference type="NCBI Taxonomy" id="39272"/>
    <lineage>
        <taxon>Eukaryota</taxon>
        <taxon>Metazoa</taxon>
        <taxon>Ecdysozoa</taxon>
        <taxon>Arthropoda</taxon>
        <taxon>Hexapoda</taxon>
        <taxon>Collembola</taxon>
        <taxon>Symphypleona</taxon>
        <taxon>Sminthuridae</taxon>
        <taxon>Allacma</taxon>
    </lineage>
</organism>
<accession>A0A8J2JU85</accession>
<reference evidence="11" key="1">
    <citation type="submission" date="2021-06" db="EMBL/GenBank/DDBJ databases">
        <authorList>
            <person name="Hodson N. C."/>
            <person name="Mongue J. A."/>
            <person name="Jaron S. K."/>
        </authorList>
    </citation>
    <scope>NUCLEOTIDE SEQUENCE</scope>
</reference>
<dbReference type="SMART" id="SM00487">
    <property type="entry name" value="DEXDc"/>
    <property type="match status" value="1"/>
</dbReference>
<dbReference type="PROSITE" id="PS51192">
    <property type="entry name" value="HELICASE_ATP_BIND_1"/>
    <property type="match status" value="1"/>
</dbReference>
<dbReference type="SMART" id="SM00333">
    <property type="entry name" value="TUDOR"/>
    <property type="match status" value="1"/>
</dbReference>
<dbReference type="SMART" id="SM00490">
    <property type="entry name" value="HELICc"/>
    <property type="match status" value="1"/>
</dbReference>
<dbReference type="InterPro" id="IPR014001">
    <property type="entry name" value="Helicase_ATP-bd"/>
</dbReference>
<dbReference type="GO" id="GO:0005524">
    <property type="term" value="F:ATP binding"/>
    <property type="evidence" value="ECO:0007669"/>
    <property type="project" value="UniProtKB-KW"/>
</dbReference>
<dbReference type="GO" id="GO:0004386">
    <property type="term" value="F:helicase activity"/>
    <property type="evidence" value="ECO:0007669"/>
    <property type="project" value="TreeGrafter"/>
</dbReference>
<keyword evidence="6" id="KW-0378">Hydrolase</keyword>
<dbReference type="OrthoDB" id="66977at2759"/>
<dbReference type="EMBL" id="CAJVCH010113411">
    <property type="protein sequence ID" value="CAG7724752.1"/>
    <property type="molecule type" value="Genomic_DNA"/>
</dbReference>
<dbReference type="InterPro" id="IPR002464">
    <property type="entry name" value="DNA/RNA_helicase_DEAH_CS"/>
</dbReference>
<evidence type="ECO:0000256" key="6">
    <source>
        <dbReference type="ARBA" id="ARBA00022801"/>
    </source>
</evidence>
<dbReference type="PROSITE" id="PS51194">
    <property type="entry name" value="HELICASE_CTER"/>
    <property type="match status" value="1"/>
</dbReference>
<keyword evidence="7" id="KW-0067">ATP-binding</keyword>
<evidence type="ECO:0000256" key="1">
    <source>
        <dbReference type="ARBA" id="ARBA00004496"/>
    </source>
</evidence>
<protein>
    <recommendedName>
        <fullName evidence="3">Probable ATP-dependent RNA helicase spindle-E</fullName>
    </recommendedName>
</protein>
<dbReference type="PANTHER" id="PTHR18934:SF113">
    <property type="entry name" value="ATP-DEPENDENT RNA HELICASE TDRD9"/>
    <property type="match status" value="1"/>
</dbReference>
<evidence type="ECO:0000313" key="11">
    <source>
        <dbReference type="EMBL" id="CAG7724752.1"/>
    </source>
</evidence>
<feature type="compositionally biased region" description="Polar residues" evidence="8">
    <location>
        <begin position="159"/>
        <end position="170"/>
    </location>
</feature>
<comment type="subcellular location">
    <subcellularLocation>
        <location evidence="1">Cytoplasm</location>
    </subcellularLocation>
</comment>
<comment type="caution">
    <text evidence="11">The sequence shown here is derived from an EMBL/GenBank/DDBJ whole genome shotgun (WGS) entry which is preliminary data.</text>
</comment>
<evidence type="ECO:0000313" key="12">
    <source>
        <dbReference type="Proteomes" id="UP000708208"/>
    </source>
</evidence>
<dbReference type="InterPro" id="IPR011545">
    <property type="entry name" value="DEAD/DEAH_box_helicase_dom"/>
</dbReference>
<dbReference type="PROSITE" id="PS00690">
    <property type="entry name" value="DEAH_ATP_HELICASE"/>
    <property type="match status" value="1"/>
</dbReference>
<dbReference type="PANTHER" id="PTHR18934">
    <property type="entry name" value="ATP-DEPENDENT RNA HELICASE"/>
    <property type="match status" value="1"/>
</dbReference>
<dbReference type="Pfam" id="PF00270">
    <property type="entry name" value="DEAD"/>
    <property type="match status" value="1"/>
</dbReference>
<dbReference type="GO" id="GO:0003723">
    <property type="term" value="F:RNA binding"/>
    <property type="evidence" value="ECO:0007669"/>
    <property type="project" value="TreeGrafter"/>
</dbReference>
<evidence type="ECO:0000256" key="7">
    <source>
        <dbReference type="ARBA" id="ARBA00022840"/>
    </source>
</evidence>
<keyword evidence="5" id="KW-0547">Nucleotide-binding</keyword>
<dbReference type="GO" id="GO:0005737">
    <property type="term" value="C:cytoplasm"/>
    <property type="evidence" value="ECO:0007669"/>
    <property type="project" value="UniProtKB-SubCell"/>
</dbReference>
<dbReference type="Pfam" id="PF21010">
    <property type="entry name" value="HA2_C"/>
    <property type="match status" value="1"/>
</dbReference>
<feature type="compositionally biased region" description="Polar residues" evidence="8">
    <location>
        <begin position="137"/>
        <end position="147"/>
    </location>
</feature>
<sequence length="1597" mass="180606">MSSEVKWSGGLFNGENNSHNDDEVSHNVESTLARTASEVCGDERSKPDSETEVAFPNIRINCNIFDRPNSPFEVTESDQSLLPEEYAQREVFDGPYREELVSVLQARTGTFDVRAPACPDVKIPEVATVSSVVVNTHTRASSTSPCQKGSEGRKRCGTGSATPSESSWNSAPDIGISPSIFESDKPVIERSSGGSLETSQSYVQSCEGPRRSLTNFFEFGNKPLPEIDTSRKTVDNSEPVRKLPRLAHYKLHDPQDEVKYVDENRILHNEAIPIAVSKNKEQYVDSEDEDGIIEQTFLPRVFRQKEGVFDKYNFEHRKFSTGHLAAHQQKQKIIAAIEKNRVVIVDGFTGCGKTTQVPQFIIDHSYERKRPCNVIVAQPRRIAAISVARRVCDERGWGVGTVVGYQVGMEKVAGDDTLVTFMTTGVLLQKLIRSRSLRQWSHIIIDEVHERDLLTDLLLLFIKKILLDDMDGHQKNVKLILMSATLNTKQFSEYFKTKRNDEGVGETPVVKIPSFQRKFQIEVKFLDQLVSSKEELEEYMANFDLEKPTILPEMYQCAVRTITQLDELERKSAGHDMKIRERGSVLVFLPGLLEIKTMKQFLNDEDVRRLTMHKLPSHDWDIVPLHSSITSEEQSLVFKPPVDYRRKIILSTNIAESSITVADIVYILDFCLTKSNCVDSNTNFSSLRPCWTSVNQSTQRTGRAGRVRDGKVYRMVPKEFFGSFSQEAVPDMQKSALEDVVLQVKTLDMGSPQEMLCLALNPPEMSGIERAVATLKEVGAMTLNTTVKKFVDGKVVYSMKFDTCDGDLTYLGKIMATVPVSPQCARLIMLGHCFGVLKESLIIAAGLSCRSLFAVPFEKQLESYLRKLGWSRNAYSDCFAVLYAYLAWKSQFDSGSDVVDRSRKEKYWCNAHYIQVSQMREIRNLVDDLEERLKRFGIFGNAGGCTNDSALDSAEISKEAALMLKIAVAGAFYPNYFQPHSSSSNDYARERTKEVGGNDVFSTVYYKNFPTGNNRQHEGKLYAKRISDELSHGLSVPFVKFEGQKVLATFEGPGKKIGPIYESVYRAVKKRQARHNLELNLLGIQEEKAELEKFEDELSNRHYLQSPRQVALPSVAVSHISVCVTHVETPSQFWVINYLHRVKQEEMAATINALQMIPFPRHDSIYVNALVLAPFTDECGNVLYFRAQIQALNNIRQCLAYFIDYGNSSWIDIRCLRQVTSELLKKGYHNLPGLAVECRMSETKPAVVHGSVWTGSAVKKFKEFVANMQVLSMKIFAVDRSIIIGELLNSDKQNINFLLKKENFADYGPEPDTATWNHEARFRLHLMSRSQIEAYNAKQVAKMCHRDFIYTPRYGRIACKLKGPFSPMELDFQSLCQSSNSKQVTVDNHSVNSVVLDHELNGPNSRLLVAANINIHEKSGKVVARDTTLMPSIPGMLAMMALVFAPRAELRCDPQLRQYTGVLCGLGVDPENKEPVYMDHDLEVLFDTEIDGEDIELVNYIRNDLNILLRENTGCNPTSLHGNLSKNMMRLLKRNRKKVKEQIYPQESYVWGRIPPRSIILAPRNLFPAQPLDIFLPHNTVQLRPEDPSLMSWDFAI</sequence>
<feature type="region of interest" description="Disordered" evidence="8">
    <location>
        <begin position="1"/>
        <end position="51"/>
    </location>
</feature>
<feature type="region of interest" description="Disordered" evidence="8">
    <location>
        <begin position="137"/>
        <end position="175"/>
    </location>
</feature>
<evidence type="ECO:0000256" key="2">
    <source>
        <dbReference type="ARBA" id="ARBA00008792"/>
    </source>
</evidence>
<dbReference type="InterPro" id="IPR002999">
    <property type="entry name" value="Tudor"/>
</dbReference>
<gene>
    <name evidence="11" type="ORF">AFUS01_LOCUS13752</name>
</gene>
<feature type="domain" description="Helicase ATP-binding" evidence="9">
    <location>
        <begin position="334"/>
        <end position="504"/>
    </location>
</feature>
<dbReference type="Proteomes" id="UP000708208">
    <property type="component" value="Unassembled WGS sequence"/>
</dbReference>
<dbReference type="CDD" id="cd18791">
    <property type="entry name" value="SF2_C_RHA"/>
    <property type="match status" value="1"/>
</dbReference>
<dbReference type="InterPro" id="IPR007502">
    <property type="entry name" value="Helicase-assoc_dom"/>
</dbReference>
<evidence type="ECO:0000256" key="5">
    <source>
        <dbReference type="ARBA" id="ARBA00022741"/>
    </source>
</evidence>
<comment type="similarity">
    <text evidence="2">Belongs to the DEAD box helicase family. DEAH subfamily.</text>
</comment>
<evidence type="ECO:0000256" key="4">
    <source>
        <dbReference type="ARBA" id="ARBA00022490"/>
    </source>
</evidence>
<feature type="domain" description="Helicase C-terminal" evidence="10">
    <location>
        <begin position="561"/>
        <end position="748"/>
    </location>
</feature>
<dbReference type="GO" id="GO:0016787">
    <property type="term" value="F:hydrolase activity"/>
    <property type="evidence" value="ECO:0007669"/>
    <property type="project" value="UniProtKB-KW"/>
</dbReference>
<name>A0A8J2JU85_9HEXA</name>
<evidence type="ECO:0000259" key="9">
    <source>
        <dbReference type="PROSITE" id="PS51192"/>
    </source>
</evidence>
<evidence type="ECO:0000256" key="8">
    <source>
        <dbReference type="SAM" id="MobiDB-lite"/>
    </source>
</evidence>
<dbReference type="InterPro" id="IPR001650">
    <property type="entry name" value="Helicase_C-like"/>
</dbReference>
<keyword evidence="12" id="KW-1185">Reference proteome</keyword>
<evidence type="ECO:0000259" key="10">
    <source>
        <dbReference type="PROSITE" id="PS51194"/>
    </source>
</evidence>
<proteinExistence type="inferred from homology"/>
<dbReference type="Pfam" id="PF00271">
    <property type="entry name" value="Helicase_C"/>
    <property type="match status" value="1"/>
</dbReference>
<dbReference type="SMART" id="SM00847">
    <property type="entry name" value="HA2"/>
    <property type="match status" value="1"/>
</dbReference>
<evidence type="ECO:0000256" key="3">
    <source>
        <dbReference type="ARBA" id="ARBA00013352"/>
    </source>
</evidence>
<keyword evidence="4" id="KW-0963">Cytoplasm</keyword>